<feature type="compositionally biased region" description="Basic and acidic residues" evidence="1">
    <location>
        <begin position="140"/>
        <end position="151"/>
    </location>
</feature>
<evidence type="ECO:0000313" key="3">
    <source>
        <dbReference type="Proteomes" id="UP001601444"/>
    </source>
</evidence>
<name>A0ABW6PWR4_9NOCA</name>
<organism evidence="2 3">
    <name type="scientific">Nocardia thailandica</name>
    <dbReference type="NCBI Taxonomy" id="257275"/>
    <lineage>
        <taxon>Bacteria</taxon>
        <taxon>Bacillati</taxon>
        <taxon>Actinomycetota</taxon>
        <taxon>Actinomycetes</taxon>
        <taxon>Mycobacteriales</taxon>
        <taxon>Nocardiaceae</taxon>
        <taxon>Nocardia</taxon>
    </lineage>
</organism>
<gene>
    <name evidence="2" type="ORF">ACFYTF_28995</name>
</gene>
<reference evidence="2 3" key="1">
    <citation type="submission" date="2024-10" db="EMBL/GenBank/DDBJ databases">
        <title>The Natural Products Discovery Center: Release of the First 8490 Sequenced Strains for Exploring Actinobacteria Biosynthetic Diversity.</title>
        <authorList>
            <person name="Kalkreuter E."/>
            <person name="Kautsar S.A."/>
            <person name="Yang D."/>
            <person name="Bader C.D."/>
            <person name="Teijaro C.N."/>
            <person name="Fluegel L."/>
            <person name="Davis C.M."/>
            <person name="Simpson J.R."/>
            <person name="Lauterbach L."/>
            <person name="Steele A.D."/>
            <person name="Gui C."/>
            <person name="Meng S."/>
            <person name="Li G."/>
            <person name="Viehrig K."/>
            <person name="Ye F."/>
            <person name="Su P."/>
            <person name="Kiefer A.F."/>
            <person name="Nichols A."/>
            <person name="Cepeda A.J."/>
            <person name="Yan W."/>
            <person name="Fan B."/>
            <person name="Jiang Y."/>
            <person name="Adhikari A."/>
            <person name="Zheng C.-J."/>
            <person name="Schuster L."/>
            <person name="Cowan T.M."/>
            <person name="Smanski M.J."/>
            <person name="Chevrette M.G."/>
            <person name="De Carvalho L.P.S."/>
            <person name="Shen B."/>
        </authorList>
    </citation>
    <scope>NUCLEOTIDE SEQUENCE [LARGE SCALE GENOMIC DNA]</scope>
    <source>
        <strain evidence="2 3">NPDC004045</strain>
    </source>
</reference>
<feature type="region of interest" description="Disordered" evidence="1">
    <location>
        <begin position="98"/>
        <end position="151"/>
    </location>
</feature>
<comment type="caution">
    <text evidence="2">The sequence shown here is derived from an EMBL/GenBank/DDBJ whole genome shotgun (WGS) entry which is preliminary data.</text>
</comment>
<dbReference type="Proteomes" id="UP001601444">
    <property type="component" value="Unassembled WGS sequence"/>
</dbReference>
<dbReference type="EMBL" id="JBIAMX010000028">
    <property type="protein sequence ID" value="MFF0546881.1"/>
    <property type="molecule type" value="Genomic_DNA"/>
</dbReference>
<accession>A0ABW6PWR4</accession>
<evidence type="ECO:0000256" key="1">
    <source>
        <dbReference type="SAM" id="MobiDB-lite"/>
    </source>
</evidence>
<sequence>MSRAPHDRRDPVGERVADSYLTHDLALVRQVLHRRDQELLDYILNDPGEDPDVNAGLIRRLTGRIRADPVLRGLLLTYLGDLVPTGTFCLWCGKELRQREPGAPGRPAKYCGDNHRQSGSRARRRQAYRRAHQDAPAADELIRADRPSPGP</sequence>
<dbReference type="RefSeq" id="WP_387703066.1">
    <property type="nucleotide sequence ID" value="NZ_JBIAMX010000028.1"/>
</dbReference>
<keyword evidence="3" id="KW-1185">Reference proteome</keyword>
<feature type="compositionally biased region" description="Basic residues" evidence="1">
    <location>
        <begin position="121"/>
        <end position="130"/>
    </location>
</feature>
<protein>
    <submittedName>
        <fullName evidence="2">Uncharacterized protein</fullName>
    </submittedName>
</protein>
<evidence type="ECO:0000313" key="2">
    <source>
        <dbReference type="EMBL" id="MFF0546881.1"/>
    </source>
</evidence>
<proteinExistence type="predicted"/>